<keyword evidence="5 9" id="KW-0765">Sulfation</keyword>
<evidence type="ECO:0000256" key="6">
    <source>
        <dbReference type="ARBA" id="ARBA00022729"/>
    </source>
</evidence>
<gene>
    <name evidence="10" type="ORF">AQUCO_01900020v1</name>
</gene>
<comment type="PTM">
    <text evidence="9">PSK-alpha is produced by endopeptidase digestion. PSK-beta is produced from PSK-alpha by exopeptidase digestion.</text>
</comment>
<keyword evidence="6 9" id="KW-0732">Signal</keyword>
<accession>A0A2G5DIL3</accession>
<dbReference type="InParanoid" id="A0A2G5DIL3"/>
<dbReference type="GO" id="GO:0008083">
    <property type="term" value="F:growth factor activity"/>
    <property type="evidence" value="ECO:0007669"/>
    <property type="project" value="UniProtKB-UniRule"/>
</dbReference>
<dbReference type="Pfam" id="PF06404">
    <property type="entry name" value="PSK"/>
    <property type="match status" value="1"/>
</dbReference>
<keyword evidence="11" id="KW-1185">Reference proteome</keyword>
<feature type="chain" id="PRO_5031590224" description="Phytosulfokine" evidence="9">
    <location>
        <begin position="35"/>
        <end position="102"/>
    </location>
</feature>
<dbReference type="GO" id="GO:0005576">
    <property type="term" value="C:extracellular region"/>
    <property type="evidence" value="ECO:0007669"/>
    <property type="project" value="UniProtKB-SubCell"/>
</dbReference>
<dbReference type="OrthoDB" id="1914102at2759"/>
<dbReference type="GO" id="GO:0030154">
    <property type="term" value="P:cell differentiation"/>
    <property type="evidence" value="ECO:0007669"/>
    <property type="project" value="UniProtKB-UniRule"/>
</dbReference>
<evidence type="ECO:0000313" key="11">
    <source>
        <dbReference type="Proteomes" id="UP000230069"/>
    </source>
</evidence>
<organism evidence="10 11">
    <name type="scientific">Aquilegia coerulea</name>
    <name type="common">Rocky mountain columbine</name>
    <dbReference type="NCBI Taxonomy" id="218851"/>
    <lineage>
        <taxon>Eukaryota</taxon>
        <taxon>Viridiplantae</taxon>
        <taxon>Streptophyta</taxon>
        <taxon>Embryophyta</taxon>
        <taxon>Tracheophyta</taxon>
        <taxon>Spermatophyta</taxon>
        <taxon>Magnoliopsida</taxon>
        <taxon>Ranunculales</taxon>
        <taxon>Ranunculaceae</taxon>
        <taxon>Thalictroideae</taxon>
        <taxon>Aquilegia</taxon>
    </lineage>
</organism>
<keyword evidence="7 9" id="KW-0221">Differentiation</keyword>
<keyword evidence="3 9" id="KW-0217">Developmental protein</keyword>
<name>A0A2G5DIL3_AQUCA</name>
<keyword evidence="8 9" id="KW-0339">Growth factor</keyword>
<dbReference type="Proteomes" id="UP000230069">
    <property type="component" value="Unassembled WGS sequence"/>
</dbReference>
<feature type="signal peptide" evidence="9">
    <location>
        <begin position="1"/>
        <end position="34"/>
    </location>
</feature>
<evidence type="ECO:0000256" key="5">
    <source>
        <dbReference type="ARBA" id="ARBA00022641"/>
    </source>
</evidence>
<comment type="PTM">
    <text evidence="9">Sulfation is important for activity and for the binding to a putative membrane receptor.</text>
</comment>
<evidence type="ECO:0000256" key="4">
    <source>
        <dbReference type="ARBA" id="ARBA00022525"/>
    </source>
</evidence>
<dbReference type="PANTHER" id="PTHR33285:SF33">
    <property type="entry name" value="PHYTOSULFOKINE"/>
    <property type="match status" value="1"/>
</dbReference>
<evidence type="ECO:0000256" key="7">
    <source>
        <dbReference type="ARBA" id="ARBA00022782"/>
    </source>
</evidence>
<evidence type="ECO:0000256" key="8">
    <source>
        <dbReference type="ARBA" id="ARBA00023030"/>
    </source>
</evidence>
<dbReference type="AlphaFoldDB" id="A0A2G5DIL3"/>
<reference evidence="10 11" key="1">
    <citation type="submission" date="2017-09" db="EMBL/GenBank/DDBJ databases">
        <title>WGS assembly of Aquilegia coerulea Goldsmith.</title>
        <authorList>
            <person name="Hodges S."/>
            <person name="Kramer E."/>
            <person name="Nordborg M."/>
            <person name="Tomkins J."/>
            <person name="Borevitz J."/>
            <person name="Derieg N."/>
            <person name="Yan J."/>
            <person name="Mihaltcheva S."/>
            <person name="Hayes R.D."/>
            <person name="Rokhsar D."/>
        </authorList>
    </citation>
    <scope>NUCLEOTIDE SEQUENCE [LARGE SCALE GENOMIC DNA]</scope>
    <source>
        <strain evidence="11">cv. Goldsmith</strain>
    </source>
</reference>
<comment type="subcellular location">
    <subcellularLocation>
        <location evidence="1 9">Secreted</location>
    </subcellularLocation>
</comment>
<dbReference type="STRING" id="218851.A0A2G5DIL3"/>
<comment type="function">
    <text evidence="9">Promotes plant cell differentiation, organogenesis and somatic embryogenesis as well as cell proliferation.</text>
</comment>
<dbReference type="FunCoup" id="A0A2G5DIL3">
    <property type="interactions" value="83"/>
</dbReference>
<evidence type="ECO:0000256" key="2">
    <source>
        <dbReference type="ARBA" id="ARBA00010781"/>
    </source>
</evidence>
<dbReference type="GO" id="GO:0008283">
    <property type="term" value="P:cell population proliferation"/>
    <property type="evidence" value="ECO:0007669"/>
    <property type="project" value="UniProtKB-UniRule"/>
</dbReference>
<dbReference type="PANTHER" id="PTHR33285">
    <property type="entry name" value="PHYTOSULFOKINES 3"/>
    <property type="match status" value="1"/>
</dbReference>
<evidence type="ECO:0000256" key="3">
    <source>
        <dbReference type="ARBA" id="ARBA00022473"/>
    </source>
</evidence>
<keyword evidence="4 9" id="KW-0964">Secreted</keyword>
<dbReference type="InterPro" id="IPR009438">
    <property type="entry name" value="Phytosulfokine"/>
</dbReference>
<evidence type="ECO:0000256" key="1">
    <source>
        <dbReference type="ARBA" id="ARBA00004613"/>
    </source>
</evidence>
<evidence type="ECO:0000313" key="10">
    <source>
        <dbReference type="EMBL" id="PIA43351.1"/>
    </source>
</evidence>
<proteinExistence type="inferred from homology"/>
<evidence type="ECO:0000256" key="9">
    <source>
        <dbReference type="RuleBase" id="RU368031"/>
    </source>
</evidence>
<sequence>MNNQSLQFHSHHGLLVCILLLVLLSSSLTTSATARFLIPKQDVDVNVDGVVQISPVVKEMEAEDSLDLMGLEHCGNGDEECLQRRMIAEAHLDYIYTQHHKP</sequence>
<dbReference type="EMBL" id="KZ305036">
    <property type="protein sequence ID" value="PIA43351.1"/>
    <property type="molecule type" value="Genomic_DNA"/>
</dbReference>
<protein>
    <recommendedName>
        <fullName evidence="9">Phytosulfokine</fullName>
    </recommendedName>
    <component>
        <recommendedName>
            <fullName evidence="9">Phytosulfokine-alpha</fullName>
            <shortName evidence="9">PSK-alpha</shortName>
            <shortName evidence="9">Phytosulfokine-a</shortName>
        </recommendedName>
    </component>
    <component>
        <recommendedName>
            <fullName evidence="9">Phytosulfokine-beta</fullName>
            <shortName evidence="9">PSK-beta</shortName>
            <shortName evidence="9">Phytosulfokine-b</shortName>
        </recommendedName>
    </component>
</protein>
<comment type="similarity">
    <text evidence="2 9">Belongs to the phytosulfokine family.</text>
</comment>